<dbReference type="CDD" id="cd04485">
    <property type="entry name" value="DnaE_OBF"/>
    <property type="match status" value="1"/>
</dbReference>
<evidence type="ECO:0000313" key="11">
    <source>
        <dbReference type="EMBL" id="SFS01813.1"/>
    </source>
</evidence>
<keyword evidence="7 9" id="KW-0234">DNA repair</keyword>
<evidence type="ECO:0000256" key="6">
    <source>
        <dbReference type="ARBA" id="ARBA00022932"/>
    </source>
</evidence>
<dbReference type="Pfam" id="PF07733">
    <property type="entry name" value="DNA_pol3_alpha"/>
    <property type="match status" value="1"/>
</dbReference>
<dbReference type="AlphaFoldDB" id="A0AA94HKU6"/>
<evidence type="ECO:0000256" key="1">
    <source>
        <dbReference type="ARBA" id="ARBA00022490"/>
    </source>
</evidence>
<dbReference type="Pfam" id="PF17657">
    <property type="entry name" value="DNA_pol3_finger"/>
    <property type="match status" value="1"/>
</dbReference>
<dbReference type="EMBL" id="FOZN01000001">
    <property type="protein sequence ID" value="SFS01813.1"/>
    <property type="molecule type" value="Genomic_DNA"/>
</dbReference>
<evidence type="ECO:0000256" key="4">
    <source>
        <dbReference type="ARBA" id="ARBA00022705"/>
    </source>
</evidence>
<keyword evidence="4 9" id="KW-0235">DNA replication</keyword>
<dbReference type="SUPFAM" id="SSF89550">
    <property type="entry name" value="PHP domain-like"/>
    <property type="match status" value="1"/>
</dbReference>
<dbReference type="InterPro" id="IPR004805">
    <property type="entry name" value="DnaE2/DnaE/PolC"/>
</dbReference>
<keyword evidence="12" id="KW-1185">Reference proteome</keyword>
<dbReference type="Gene3D" id="3.20.20.140">
    <property type="entry name" value="Metal-dependent hydrolases"/>
    <property type="match status" value="1"/>
</dbReference>
<comment type="subcellular location">
    <subcellularLocation>
        <location evidence="9">Cytoplasm</location>
    </subcellularLocation>
</comment>
<dbReference type="InterPro" id="IPR004013">
    <property type="entry name" value="PHP_dom"/>
</dbReference>
<name>A0AA94HKU6_9MICO</name>
<dbReference type="InterPro" id="IPR003141">
    <property type="entry name" value="Pol/His_phosphatase_N"/>
</dbReference>
<keyword evidence="5 9" id="KW-0227">DNA damage</keyword>
<evidence type="ECO:0000259" key="10">
    <source>
        <dbReference type="SMART" id="SM00481"/>
    </source>
</evidence>
<dbReference type="InterPro" id="IPR023073">
    <property type="entry name" value="DnaE2"/>
</dbReference>
<dbReference type="Gene3D" id="1.10.150.870">
    <property type="match status" value="1"/>
</dbReference>
<dbReference type="Pfam" id="PF02811">
    <property type="entry name" value="PHP"/>
    <property type="match status" value="1"/>
</dbReference>
<dbReference type="GO" id="GO:0006281">
    <property type="term" value="P:DNA repair"/>
    <property type="evidence" value="ECO:0007669"/>
    <property type="project" value="UniProtKB-UniRule"/>
</dbReference>
<keyword evidence="1 9" id="KW-0963">Cytoplasm</keyword>
<evidence type="ECO:0000256" key="8">
    <source>
        <dbReference type="ARBA" id="ARBA00049244"/>
    </source>
</evidence>
<sequence length="1138" mass="122817">MAGWNNPAMPWRELEGILSDRDVGAGKTAHATELDDARRPRIRVPAEGRATPYAELHAHSHYSFLDGASSPAELVNEARRLGLEALALVDHDGLYGAVRFAEAAAEAQLPTVFGTEFTLGLETPQNGIPDPDGSHLVALATGPAGYAALASALTDGYLTSDIHGPGEKGRPIFGLETLAEAARGEWMILSGCRKGGVRQALDRFGANHEGADAAGHELDRLTALFGRDRVAVELSDIGDPRDFERNRVLAGLAERRGLPVIATTNAHIASPASQQLGDAVAAVRARRSIDEIDAWLPAGGVPSLRSGAVMARRFRAFPSAVDTAAALGRELAFDLRAASPKLPKTEVPVGHTPISWLRALVAERLPRVYATGGDGRPSSSIVRDRLEHELRLIDEKGFAGYFLIVFEIAEFAHGRGILCQGRGSAVASAVCFILGITAVDPIRYRLPFERFISMMREEEPDIDIDFDADRREEVIQHVYERYGRRNAAQVANVITYRPKSAVRDAAKALGYAVGQQNAWSKSVESYSKVDEGSIPEPVALLAGEFLHAPRHLGIHSGGMVLTEQPVGTVCPIEPARMKDRTVLQWDKDDCEWMGLVKFDLLGLGMLGAMSHTMALAAEHTGEEWSLATIPLEEAGVYDMLCEGDAVGVFQVESRAQLATLPRLKPRSFYDLVIEIALIRPGPIQGDAVHPYLRRRSGQEPISYAHPLLEPVLERTLGVPLFQEQLMQMSVAVGGFDAGEADQLRRAIGSKRSKEKIEALRAKLFAGMAANGIDEATGEAIYRKIEAFAGFGFAESHSLAFAKLVYASSWLKLHYPAAFLAGLLRSQPMGFWSSQTLVADASRHGVETLRPDVVHSGVAAGLERHEPAAAGARTPGDDACLAHEQPPVPLSASESLAQRDRHRRDAGFAVRMGLAEVHGIGAPAAERIVAARAAQPLRDIHDLARRADLGRGELEALATAGALDGLGVGRREGLWLAGPASTEREDQLEGSQVSLQVPLLPLLSAEEQVALDIWATGVAPDDHPVRHARAMLGGRGVLPIAALGEAEPGRRVQAAGVVTHRQRPRTAQGVTFMNLEDETGMLNVIVSKGLWLNQKQVARHAPALIIRGMLQRTEEGVIALLADRLERFDVPSRGSRDFR</sequence>
<organism evidence="11 12">
    <name type="scientific">Agrococcus baldri</name>
    <dbReference type="NCBI Taxonomy" id="153730"/>
    <lineage>
        <taxon>Bacteria</taxon>
        <taxon>Bacillati</taxon>
        <taxon>Actinomycetota</taxon>
        <taxon>Actinomycetes</taxon>
        <taxon>Micrococcales</taxon>
        <taxon>Microbacteriaceae</taxon>
        <taxon>Agrococcus</taxon>
    </lineage>
</organism>
<dbReference type="SMART" id="SM00481">
    <property type="entry name" value="POLIIIAc"/>
    <property type="match status" value="1"/>
</dbReference>
<dbReference type="GO" id="GO:0005737">
    <property type="term" value="C:cytoplasm"/>
    <property type="evidence" value="ECO:0007669"/>
    <property type="project" value="UniProtKB-SubCell"/>
</dbReference>
<evidence type="ECO:0000256" key="5">
    <source>
        <dbReference type="ARBA" id="ARBA00022763"/>
    </source>
</evidence>
<dbReference type="PANTHER" id="PTHR32294">
    <property type="entry name" value="DNA POLYMERASE III SUBUNIT ALPHA"/>
    <property type="match status" value="1"/>
</dbReference>
<dbReference type="RefSeq" id="WP_092915663.1">
    <property type="nucleotide sequence ID" value="NZ_FOZN01000001.1"/>
</dbReference>
<reference evidence="11 12" key="1">
    <citation type="submission" date="2016-10" db="EMBL/GenBank/DDBJ databases">
        <authorList>
            <person name="Varghese N."/>
            <person name="Submissions S."/>
        </authorList>
    </citation>
    <scope>NUCLEOTIDE SEQUENCE [LARGE SCALE GENOMIC DNA]</scope>
    <source>
        <strain evidence="11 12">IAM 15147</strain>
    </source>
</reference>
<feature type="domain" description="Polymerase/histidinol phosphatase N-terminal" evidence="10">
    <location>
        <begin position="54"/>
        <end position="121"/>
    </location>
</feature>
<comment type="similarity">
    <text evidence="9">Belongs to the DNA polymerase type-C family. DnaE2 subfamily.</text>
</comment>
<dbReference type="NCBIfam" id="TIGR00594">
    <property type="entry name" value="polc"/>
    <property type="match status" value="1"/>
</dbReference>
<dbReference type="InterPro" id="IPR016195">
    <property type="entry name" value="Pol/histidinol_Pase-like"/>
</dbReference>
<dbReference type="InterPro" id="IPR011708">
    <property type="entry name" value="DNA_pol3_alpha_NTPase_dom"/>
</dbReference>
<dbReference type="NCBIfam" id="NF004225">
    <property type="entry name" value="PRK05672.1"/>
    <property type="match status" value="1"/>
</dbReference>
<keyword evidence="6 9" id="KW-0239">DNA-directed DNA polymerase</keyword>
<dbReference type="InterPro" id="IPR040982">
    <property type="entry name" value="DNA_pol3_finger"/>
</dbReference>
<accession>A0AA94HKU6</accession>
<protein>
    <recommendedName>
        <fullName evidence="9">Error-prone DNA polymerase</fullName>
        <ecNumber evidence="9">2.7.7.7</ecNumber>
    </recommendedName>
</protein>
<dbReference type="GO" id="GO:0006260">
    <property type="term" value="P:DNA replication"/>
    <property type="evidence" value="ECO:0007669"/>
    <property type="project" value="UniProtKB-KW"/>
</dbReference>
<evidence type="ECO:0000256" key="7">
    <source>
        <dbReference type="ARBA" id="ARBA00023204"/>
    </source>
</evidence>
<evidence type="ECO:0000313" key="12">
    <source>
        <dbReference type="Proteomes" id="UP000198506"/>
    </source>
</evidence>
<dbReference type="Proteomes" id="UP000198506">
    <property type="component" value="Unassembled WGS sequence"/>
</dbReference>
<dbReference type="GO" id="GO:0003887">
    <property type="term" value="F:DNA-directed DNA polymerase activity"/>
    <property type="evidence" value="ECO:0007669"/>
    <property type="project" value="UniProtKB-UniRule"/>
</dbReference>
<gene>
    <name evidence="9" type="primary">dnaE2</name>
    <name evidence="11" type="ORF">SAMN04487783_0592</name>
</gene>
<dbReference type="GO" id="GO:0008408">
    <property type="term" value="F:3'-5' exonuclease activity"/>
    <property type="evidence" value="ECO:0007669"/>
    <property type="project" value="InterPro"/>
</dbReference>
<keyword evidence="3 9" id="KW-0548">Nucleotidyltransferase</keyword>
<proteinExistence type="inferred from homology"/>
<dbReference type="EC" id="2.7.7.7" evidence="9"/>
<comment type="catalytic activity">
    <reaction evidence="8 9">
        <text>DNA(n) + a 2'-deoxyribonucleoside 5'-triphosphate = DNA(n+1) + diphosphate</text>
        <dbReference type="Rhea" id="RHEA:22508"/>
        <dbReference type="Rhea" id="RHEA-COMP:17339"/>
        <dbReference type="Rhea" id="RHEA-COMP:17340"/>
        <dbReference type="ChEBI" id="CHEBI:33019"/>
        <dbReference type="ChEBI" id="CHEBI:61560"/>
        <dbReference type="ChEBI" id="CHEBI:173112"/>
        <dbReference type="EC" id="2.7.7.7"/>
    </reaction>
</comment>
<dbReference type="HAMAP" id="MF_01902">
    <property type="entry name" value="DNApol_error_prone"/>
    <property type="match status" value="1"/>
</dbReference>
<evidence type="ECO:0000256" key="3">
    <source>
        <dbReference type="ARBA" id="ARBA00022695"/>
    </source>
</evidence>
<evidence type="ECO:0000256" key="2">
    <source>
        <dbReference type="ARBA" id="ARBA00022679"/>
    </source>
</evidence>
<dbReference type="InterPro" id="IPR029460">
    <property type="entry name" value="DNAPol_HHH"/>
</dbReference>
<evidence type="ECO:0000256" key="9">
    <source>
        <dbReference type="HAMAP-Rule" id="MF_01902"/>
    </source>
</evidence>
<comment type="caution">
    <text evidence="11">The sequence shown here is derived from an EMBL/GenBank/DDBJ whole genome shotgun (WGS) entry which is preliminary data.</text>
</comment>
<keyword evidence="2 9" id="KW-0808">Transferase</keyword>
<comment type="function">
    <text evidence="9">DNA polymerase involved in damage-induced mutagenesis and translesion synthesis (TLS). It is not the major replicative DNA polymerase.</text>
</comment>
<dbReference type="PANTHER" id="PTHR32294:SF4">
    <property type="entry name" value="ERROR-PRONE DNA POLYMERASE"/>
    <property type="match status" value="1"/>
</dbReference>
<dbReference type="Pfam" id="PF14579">
    <property type="entry name" value="HHH_6"/>
    <property type="match status" value="1"/>
</dbReference>